<dbReference type="AlphaFoldDB" id="B6YUF7"/>
<dbReference type="Gene3D" id="2.40.50.90">
    <property type="match status" value="1"/>
</dbReference>
<dbReference type="OrthoDB" id="3327at2157"/>
<dbReference type="InterPro" id="IPR016071">
    <property type="entry name" value="Staphylococal_nuclease_OB-fold"/>
</dbReference>
<dbReference type="InterPro" id="IPR035437">
    <property type="entry name" value="SNase_OB-fold_sf"/>
</dbReference>
<dbReference type="GeneID" id="7017321"/>
<dbReference type="eggNOG" id="arCOG03192">
    <property type="taxonomic scope" value="Archaea"/>
</dbReference>
<gene>
    <name evidence="2" type="ordered locus">TON_1652</name>
</gene>
<protein>
    <submittedName>
        <fullName evidence="2">Staphylococcus nuclease</fullName>
    </submittedName>
</protein>
<sequence length="152" mass="17665">MGRSALFLTSVILMVVFVSGFASAYEFEAYGKVIDVVDGDTIWFQSYSGYHAGETFKIRLADINAPEIYTSDGKKAWRALTRLILGEYVYIDVDDIYETDPYDRVVAVVYLPYWDDGYALNVNEWLVENGYAYIWDHYNEFNPYEWALWVPL</sequence>
<dbReference type="EMBL" id="CP000855">
    <property type="protein sequence ID" value="ACJ17142.1"/>
    <property type="molecule type" value="Genomic_DNA"/>
</dbReference>
<evidence type="ECO:0000259" key="1">
    <source>
        <dbReference type="PROSITE" id="PS50830"/>
    </source>
</evidence>
<dbReference type="KEGG" id="ton:TON_1652"/>
<dbReference type="HOGENOM" id="CLU_1718317_0_0_2"/>
<dbReference type="PROSITE" id="PS50830">
    <property type="entry name" value="TNASE_3"/>
    <property type="match status" value="1"/>
</dbReference>
<evidence type="ECO:0000313" key="3">
    <source>
        <dbReference type="Proteomes" id="UP000002727"/>
    </source>
</evidence>
<organism evidence="2 3">
    <name type="scientific">Thermococcus onnurineus (strain NA1)</name>
    <dbReference type="NCBI Taxonomy" id="523850"/>
    <lineage>
        <taxon>Archaea</taxon>
        <taxon>Methanobacteriati</taxon>
        <taxon>Methanobacteriota</taxon>
        <taxon>Thermococci</taxon>
        <taxon>Thermococcales</taxon>
        <taxon>Thermococcaceae</taxon>
        <taxon>Thermococcus</taxon>
    </lineage>
</organism>
<dbReference type="RefSeq" id="WP_012572614.1">
    <property type="nucleotide sequence ID" value="NC_011529.1"/>
</dbReference>
<dbReference type="Proteomes" id="UP000002727">
    <property type="component" value="Chromosome"/>
</dbReference>
<evidence type="ECO:0000313" key="2">
    <source>
        <dbReference type="EMBL" id="ACJ17142.1"/>
    </source>
</evidence>
<dbReference type="STRING" id="523850.TON_1652"/>
<keyword evidence="3" id="KW-1185">Reference proteome</keyword>
<name>B6YUF7_THEON</name>
<dbReference type="SUPFAM" id="SSF50199">
    <property type="entry name" value="Staphylococcal nuclease"/>
    <property type="match status" value="1"/>
</dbReference>
<proteinExistence type="predicted"/>
<dbReference type="Pfam" id="PF00565">
    <property type="entry name" value="SNase"/>
    <property type="match status" value="1"/>
</dbReference>
<dbReference type="SMART" id="SM00318">
    <property type="entry name" value="SNc"/>
    <property type="match status" value="1"/>
</dbReference>
<dbReference type="PATRIC" id="fig|523850.10.peg.1665"/>
<reference evidence="2 3" key="1">
    <citation type="journal article" date="2008" name="J. Bacteriol.">
        <title>The complete genome sequence of Thermococcus onnurineus NA1 reveals a mixed heterotrophic and carboxydotrophic metabolism.</title>
        <authorList>
            <person name="Lee H.S."/>
            <person name="Kang S.G."/>
            <person name="Bae S.S."/>
            <person name="Lim J.K."/>
            <person name="Cho Y."/>
            <person name="Kim Y.J."/>
            <person name="Jeon J.H."/>
            <person name="Cha S.S."/>
            <person name="Kwon K.K."/>
            <person name="Kim H.T."/>
            <person name="Park C.J."/>
            <person name="Lee H.W."/>
            <person name="Kim S.I."/>
            <person name="Chun J."/>
            <person name="Colwell R.R."/>
            <person name="Kim S.J."/>
            <person name="Lee J.H."/>
        </authorList>
    </citation>
    <scope>NUCLEOTIDE SEQUENCE [LARGE SCALE GENOMIC DNA]</scope>
    <source>
        <strain evidence="2 3">NA1</strain>
    </source>
</reference>
<accession>B6YUF7</accession>
<feature type="domain" description="TNase-like" evidence="1">
    <location>
        <begin position="27"/>
        <end position="132"/>
    </location>
</feature>